<dbReference type="InterPro" id="IPR011856">
    <property type="entry name" value="tRNA_endonuc-like_dom_sf"/>
</dbReference>
<dbReference type="NCBIfam" id="TIGR00252">
    <property type="entry name" value="YraN family protein"/>
    <property type="match status" value="1"/>
</dbReference>
<gene>
    <name evidence="2" type="ORF">H9945_07500</name>
</gene>
<accession>A0A9D2M752</accession>
<dbReference type="GO" id="GO:0003676">
    <property type="term" value="F:nucleic acid binding"/>
    <property type="evidence" value="ECO:0007669"/>
    <property type="project" value="InterPro"/>
</dbReference>
<evidence type="ECO:0000313" key="3">
    <source>
        <dbReference type="Proteomes" id="UP000886803"/>
    </source>
</evidence>
<dbReference type="InterPro" id="IPR003509">
    <property type="entry name" value="UPF0102_YraN-like"/>
</dbReference>
<dbReference type="Proteomes" id="UP000886803">
    <property type="component" value="Unassembled WGS sequence"/>
</dbReference>
<reference evidence="2" key="1">
    <citation type="journal article" date="2021" name="PeerJ">
        <title>Extensive microbial diversity within the chicken gut microbiome revealed by metagenomics and culture.</title>
        <authorList>
            <person name="Gilroy R."/>
            <person name="Ravi A."/>
            <person name="Getino M."/>
            <person name="Pursley I."/>
            <person name="Horton D.L."/>
            <person name="Alikhan N.F."/>
            <person name="Baker D."/>
            <person name="Gharbi K."/>
            <person name="Hall N."/>
            <person name="Watson M."/>
            <person name="Adriaenssens E.M."/>
            <person name="Foster-Nyarko E."/>
            <person name="Jarju S."/>
            <person name="Secka A."/>
            <person name="Antonio M."/>
            <person name="Oren A."/>
            <person name="Chaudhuri R.R."/>
            <person name="La Ragione R."/>
            <person name="Hildebrand F."/>
            <person name="Pallen M.J."/>
        </authorList>
    </citation>
    <scope>NUCLEOTIDE SEQUENCE</scope>
    <source>
        <strain evidence="2">ChiBcec8-13705</strain>
    </source>
</reference>
<proteinExistence type="inferred from homology"/>
<comment type="caution">
    <text evidence="2">The sequence shown here is derived from an EMBL/GenBank/DDBJ whole genome shotgun (WGS) entry which is preliminary data.</text>
</comment>
<dbReference type="PANTHER" id="PTHR34039">
    <property type="entry name" value="UPF0102 PROTEIN YRAN"/>
    <property type="match status" value="1"/>
</dbReference>
<dbReference type="AlphaFoldDB" id="A0A9D2M752"/>
<evidence type="ECO:0000256" key="1">
    <source>
        <dbReference type="ARBA" id="ARBA00006738"/>
    </source>
</evidence>
<dbReference type="PANTHER" id="PTHR34039:SF1">
    <property type="entry name" value="UPF0102 PROTEIN YRAN"/>
    <property type="match status" value="1"/>
</dbReference>
<organism evidence="2 3">
    <name type="scientific">Candidatus Gemmiger avicola</name>
    <dbReference type="NCBI Taxonomy" id="2838605"/>
    <lineage>
        <taxon>Bacteria</taxon>
        <taxon>Bacillati</taxon>
        <taxon>Bacillota</taxon>
        <taxon>Clostridia</taxon>
        <taxon>Eubacteriales</taxon>
        <taxon>Gemmiger</taxon>
    </lineage>
</organism>
<dbReference type="CDD" id="cd20736">
    <property type="entry name" value="PoNe_Nuclease"/>
    <property type="match status" value="1"/>
</dbReference>
<dbReference type="SUPFAM" id="SSF52980">
    <property type="entry name" value="Restriction endonuclease-like"/>
    <property type="match status" value="1"/>
</dbReference>
<protein>
    <submittedName>
        <fullName evidence="2">YraN family protein</fullName>
    </submittedName>
</protein>
<dbReference type="EMBL" id="DWYG01000127">
    <property type="protein sequence ID" value="HJB42327.1"/>
    <property type="molecule type" value="Genomic_DNA"/>
</dbReference>
<evidence type="ECO:0000313" key="2">
    <source>
        <dbReference type="EMBL" id="HJB42327.1"/>
    </source>
</evidence>
<comment type="similarity">
    <text evidence="1">Belongs to the UPF0102 family.</text>
</comment>
<sequence>AIAAKYYIRRGYLLLNHNYRTRFGELDLILYKTGTLVFAEVKTRTSPGAIRPADAVNRRKQQHLLAAARLYLQRSPYADAAIRFDVVEVTPAAAGWQVHCIKDAFQDN</sequence>
<feature type="non-terminal residue" evidence="2">
    <location>
        <position position="1"/>
    </location>
</feature>
<dbReference type="InterPro" id="IPR011335">
    <property type="entry name" value="Restrct_endonuc-II-like"/>
</dbReference>
<reference evidence="2" key="2">
    <citation type="submission" date="2021-04" db="EMBL/GenBank/DDBJ databases">
        <authorList>
            <person name="Gilroy R."/>
        </authorList>
    </citation>
    <scope>NUCLEOTIDE SEQUENCE</scope>
    <source>
        <strain evidence="2">ChiBcec8-13705</strain>
    </source>
</reference>
<dbReference type="Pfam" id="PF02021">
    <property type="entry name" value="UPF0102"/>
    <property type="match status" value="1"/>
</dbReference>
<name>A0A9D2M752_9FIRM</name>
<dbReference type="Gene3D" id="3.40.1350.10">
    <property type="match status" value="1"/>
</dbReference>